<dbReference type="STRING" id="1480694.DC28_05615"/>
<reference evidence="1 2" key="1">
    <citation type="submission" date="2014-05" db="EMBL/GenBank/DDBJ databases">
        <title>De novo Genome Sequence of Spirocheata sp.</title>
        <authorList>
            <person name="Shivani Y."/>
            <person name="Subhash Y."/>
            <person name="Tushar L."/>
            <person name="Sasikala C."/>
            <person name="Ramana C.V."/>
        </authorList>
    </citation>
    <scope>NUCLEOTIDE SEQUENCE [LARGE SCALE GENOMIC DNA]</scope>
    <source>
        <strain evidence="1 2">JC230</strain>
    </source>
</reference>
<dbReference type="EMBL" id="JNUP01000047">
    <property type="protein sequence ID" value="KGE72844.1"/>
    <property type="molecule type" value="Genomic_DNA"/>
</dbReference>
<dbReference type="Gene3D" id="3.40.50.1000">
    <property type="entry name" value="HAD superfamily/HAD-like"/>
    <property type="match status" value="1"/>
</dbReference>
<dbReference type="RefSeq" id="WP_037546673.1">
    <property type="nucleotide sequence ID" value="NZ_JNUP01000047.1"/>
</dbReference>
<dbReference type="SUPFAM" id="SSF56784">
    <property type="entry name" value="HAD-like"/>
    <property type="match status" value="1"/>
</dbReference>
<comment type="caution">
    <text evidence="1">The sequence shown here is derived from an EMBL/GenBank/DDBJ whole genome shotgun (WGS) entry which is preliminary data.</text>
</comment>
<sequence>MLAVFDSDGCVFDTMEPKHRRTFIPQVVRHFGLEALEQELTEVWCRINLYSRSRGLNRFPGLIATLDTLRKDYGFSDLPTLPALREWLAGAPTLSNPALEQAIGNTPEVSEARQELTRVLAWSQDVNNLGKTVLADPGIFSGAEEAMNTLAHQGFTLGVVSQSPRTSVIQHWQSRGLITRYHLSDRMFGQEDGKKADCLIDLTRHPAEDRIPPLPSPGPTDRIQPALPSAQYAPPQHPPGIFFGDAPADLEAAREAGFLFFPIIPGREVQSWQSVLIWLDSWAVPGKIPGKNAETGLTRLQEEFLTSLPPLDEGGFGYNGE</sequence>
<dbReference type="AlphaFoldDB" id="A0A098QYY0"/>
<dbReference type="OrthoDB" id="9796026at2"/>
<proteinExistence type="predicted"/>
<evidence type="ECO:0000313" key="1">
    <source>
        <dbReference type="EMBL" id="KGE72844.1"/>
    </source>
</evidence>
<gene>
    <name evidence="1" type="ORF">DC28_05615</name>
</gene>
<organism evidence="1 2">
    <name type="scientific">Spirochaeta lutea</name>
    <dbReference type="NCBI Taxonomy" id="1480694"/>
    <lineage>
        <taxon>Bacteria</taxon>
        <taxon>Pseudomonadati</taxon>
        <taxon>Spirochaetota</taxon>
        <taxon>Spirochaetia</taxon>
        <taxon>Spirochaetales</taxon>
        <taxon>Spirochaetaceae</taxon>
        <taxon>Spirochaeta</taxon>
    </lineage>
</organism>
<name>A0A098QYY0_9SPIO</name>
<accession>A0A098QYY0</accession>
<dbReference type="InterPro" id="IPR023214">
    <property type="entry name" value="HAD_sf"/>
</dbReference>
<evidence type="ECO:0008006" key="3">
    <source>
        <dbReference type="Google" id="ProtNLM"/>
    </source>
</evidence>
<protein>
    <recommendedName>
        <fullName evidence="3">Haloacid dehalogenase</fullName>
    </recommendedName>
</protein>
<dbReference type="InterPro" id="IPR036412">
    <property type="entry name" value="HAD-like_sf"/>
</dbReference>
<dbReference type="eggNOG" id="COG0546">
    <property type="taxonomic scope" value="Bacteria"/>
</dbReference>
<dbReference type="Proteomes" id="UP000029692">
    <property type="component" value="Unassembled WGS sequence"/>
</dbReference>
<evidence type="ECO:0000313" key="2">
    <source>
        <dbReference type="Proteomes" id="UP000029692"/>
    </source>
</evidence>
<keyword evidence="2" id="KW-1185">Reference proteome</keyword>